<evidence type="ECO:0000256" key="4">
    <source>
        <dbReference type="ARBA" id="ARBA00022833"/>
    </source>
</evidence>
<dbReference type="InterPro" id="IPR036866">
    <property type="entry name" value="RibonucZ/Hydroxyglut_hydro"/>
</dbReference>
<protein>
    <submittedName>
        <fullName evidence="7">Metallo-hydrolase/oxidoreductase</fullName>
    </submittedName>
</protein>
<keyword evidence="2" id="KW-0479">Metal-binding</keyword>
<keyword evidence="4" id="KW-0862">Zinc</keyword>
<feature type="domain" description="Metallo-beta-lactamase" evidence="6">
    <location>
        <begin position="223"/>
        <end position="428"/>
    </location>
</feature>
<dbReference type="GO" id="GO:0016787">
    <property type="term" value="F:hydrolase activity"/>
    <property type="evidence" value="ECO:0007669"/>
    <property type="project" value="UniProtKB-KW"/>
</dbReference>
<evidence type="ECO:0000313" key="8">
    <source>
        <dbReference type="Proteomes" id="UP000070544"/>
    </source>
</evidence>
<proteinExistence type="predicted"/>
<keyword evidence="3 7" id="KW-0378">Hydrolase</keyword>
<dbReference type="AlphaFoldDB" id="A0A139AUI8"/>
<dbReference type="EMBL" id="KQ965735">
    <property type="protein sequence ID" value="KXS20392.1"/>
    <property type="molecule type" value="Genomic_DNA"/>
</dbReference>
<evidence type="ECO:0000256" key="2">
    <source>
        <dbReference type="ARBA" id="ARBA00022723"/>
    </source>
</evidence>
<dbReference type="Proteomes" id="UP000070544">
    <property type="component" value="Unassembled WGS sequence"/>
</dbReference>
<evidence type="ECO:0000259" key="6">
    <source>
        <dbReference type="SMART" id="SM00849"/>
    </source>
</evidence>
<evidence type="ECO:0000256" key="3">
    <source>
        <dbReference type="ARBA" id="ARBA00022801"/>
    </source>
</evidence>
<evidence type="ECO:0000256" key="1">
    <source>
        <dbReference type="ARBA" id="ARBA00001947"/>
    </source>
</evidence>
<name>A0A139AUI8_GONPJ</name>
<dbReference type="PANTHER" id="PTHR46233:SF3">
    <property type="entry name" value="HYDROXYACYLGLUTATHIONE HYDROLASE GLOC"/>
    <property type="match status" value="1"/>
</dbReference>
<sequence>MNFFSQFFGSGPLNTLPGPIPSRLTERGLADVLRHRTEGNHHIARSDYSSAATSYTNALASLVSPPATAEGQPASPPPSIPSPDKKFLDDPKQLYALLLANRSLAFRKMRRWEEAERDAEGCIESFPTWPKSHLRLAELQLDLRRHRAALSSLLRALDLCRTTEPGAGGEERIKERMGFATAMVEGEDAGLAVWQVMAGRDVCLPTTFNLIQNAINAFARSMQNCAYLVADLASRECLVVDPCWDAEGIAKSAEAAGWKVVGVVVTHAHFDHVGGTPPPPFDRYRVQVSGLHALLRKYPHIKFHMHPADIPLLLQSNSDIPLPRHCATQDGSVLTLPIPTESPRVAPSPRNVEVRFIHTPGHTAGSQCVAVRSLTRPSLPPRLLTGDTLFIGTCGRTDTPEGDVRAMHESLTKKLAALGDECFVFPGHSYGGEWTTIGKERREGVLEVTWAQFCGMTANA</sequence>
<comment type="cofactor">
    <cofactor evidence="1">
        <name>Zn(2+)</name>
        <dbReference type="ChEBI" id="CHEBI:29105"/>
    </cofactor>
</comment>
<dbReference type="Gene3D" id="1.25.40.10">
    <property type="entry name" value="Tetratricopeptide repeat domain"/>
    <property type="match status" value="1"/>
</dbReference>
<dbReference type="GO" id="GO:0046872">
    <property type="term" value="F:metal ion binding"/>
    <property type="evidence" value="ECO:0007669"/>
    <property type="project" value="UniProtKB-KW"/>
</dbReference>
<dbReference type="InterPro" id="IPR001279">
    <property type="entry name" value="Metallo-B-lactamas"/>
</dbReference>
<evidence type="ECO:0000256" key="5">
    <source>
        <dbReference type="SAM" id="MobiDB-lite"/>
    </source>
</evidence>
<feature type="region of interest" description="Disordered" evidence="5">
    <location>
        <begin position="65"/>
        <end position="86"/>
    </location>
</feature>
<dbReference type="PANTHER" id="PTHR46233">
    <property type="entry name" value="HYDROXYACYLGLUTATHIONE HYDROLASE GLOC"/>
    <property type="match status" value="1"/>
</dbReference>
<organism evidence="7 8">
    <name type="scientific">Gonapodya prolifera (strain JEL478)</name>
    <name type="common">Monoblepharis prolifera</name>
    <dbReference type="NCBI Taxonomy" id="1344416"/>
    <lineage>
        <taxon>Eukaryota</taxon>
        <taxon>Fungi</taxon>
        <taxon>Fungi incertae sedis</taxon>
        <taxon>Chytridiomycota</taxon>
        <taxon>Chytridiomycota incertae sedis</taxon>
        <taxon>Monoblepharidomycetes</taxon>
        <taxon>Monoblepharidales</taxon>
        <taxon>Gonapodyaceae</taxon>
        <taxon>Gonapodya</taxon>
    </lineage>
</organism>
<gene>
    <name evidence="7" type="ORF">M427DRAFT_66412</name>
</gene>
<dbReference type="Gene3D" id="3.60.15.10">
    <property type="entry name" value="Ribonuclease Z/Hydroxyacylglutathione hydrolase-like"/>
    <property type="match status" value="1"/>
</dbReference>
<dbReference type="Pfam" id="PF00753">
    <property type="entry name" value="Lactamase_B"/>
    <property type="match status" value="1"/>
</dbReference>
<dbReference type="SUPFAM" id="SSF48452">
    <property type="entry name" value="TPR-like"/>
    <property type="match status" value="1"/>
</dbReference>
<evidence type="ECO:0000313" key="7">
    <source>
        <dbReference type="EMBL" id="KXS20392.1"/>
    </source>
</evidence>
<keyword evidence="8" id="KW-1185">Reference proteome</keyword>
<dbReference type="SUPFAM" id="SSF56281">
    <property type="entry name" value="Metallo-hydrolase/oxidoreductase"/>
    <property type="match status" value="1"/>
</dbReference>
<dbReference type="InterPro" id="IPR051453">
    <property type="entry name" value="MBL_Glyoxalase_II"/>
</dbReference>
<reference evidence="7 8" key="1">
    <citation type="journal article" date="2015" name="Genome Biol. Evol.">
        <title>Phylogenomic analyses indicate that early fungi evolved digesting cell walls of algal ancestors of land plants.</title>
        <authorList>
            <person name="Chang Y."/>
            <person name="Wang S."/>
            <person name="Sekimoto S."/>
            <person name="Aerts A.L."/>
            <person name="Choi C."/>
            <person name="Clum A."/>
            <person name="LaButti K.M."/>
            <person name="Lindquist E.A."/>
            <person name="Yee Ngan C."/>
            <person name="Ohm R.A."/>
            <person name="Salamov A.A."/>
            <person name="Grigoriev I.V."/>
            <person name="Spatafora J.W."/>
            <person name="Berbee M.L."/>
        </authorList>
    </citation>
    <scope>NUCLEOTIDE SEQUENCE [LARGE SCALE GENOMIC DNA]</scope>
    <source>
        <strain evidence="7 8">JEL478</strain>
    </source>
</reference>
<dbReference type="OrthoDB" id="515692at2759"/>
<dbReference type="SMART" id="SM00849">
    <property type="entry name" value="Lactamase_B"/>
    <property type="match status" value="1"/>
</dbReference>
<accession>A0A139AUI8</accession>
<dbReference type="InterPro" id="IPR011990">
    <property type="entry name" value="TPR-like_helical_dom_sf"/>
</dbReference>
<dbReference type="STRING" id="1344416.A0A139AUI8"/>